<dbReference type="KEGG" id="sjp:SJA_C1-11690"/>
<keyword evidence="2" id="KW-1185">Reference proteome</keyword>
<protein>
    <submittedName>
        <fullName evidence="1">Uncharacterized protein</fullName>
    </submittedName>
</protein>
<proteinExistence type="predicted"/>
<accession>D4Z071</accession>
<reference evidence="1 2" key="1">
    <citation type="journal article" date="2010" name="J. Bacteriol.">
        <title>Complete genome sequence of the representative gamma-hexachlorocyclohexane-degrading bacterium Sphingobium japonicum UT26.</title>
        <authorList>
            <person name="Nagata Y."/>
            <person name="Ohtsubo Y."/>
            <person name="Endo R."/>
            <person name="Ichikawa N."/>
            <person name="Ankai A."/>
            <person name="Oguchi A."/>
            <person name="Fukui S."/>
            <person name="Fujita N."/>
            <person name="Tsuda M."/>
        </authorList>
    </citation>
    <scope>NUCLEOTIDE SEQUENCE [LARGE SCALE GENOMIC DNA]</scope>
    <source>
        <strain evidence="2">DSM 16413 / CCM 7287 / MTCC 6362 / UT26 / NBRC 101211 / UT26S</strain>
    </source>
</reference>
<evidence type="ECO:0000313" key="1">
    <source>
        <dbReference type="EMBL" id="BAI96003.1"/>
    </source>
</evidence>
<dbReference type="Proteomes" id="UP000007753">
    <property type="component" value="Chromosome 1"/>
</dbReference>
<evidence type="ECO:0000313" key="2">
    <source>
        <dbReference type="Proteomes" id="UP000007753"/>
    </source>
</evidence>
<dbReference type="AlphaFoldDB" id="D4Z071"/>
<name>D4Z071_SPHIU</name>
<organism evidence="1 2">
    <name type="scientific">Sphingobium indicum (strain DSM 16413 / CCM 7287 / MTCC 6362 / UT26 / NBRC 101211 / UT26S)</name>
    <name type="common">Sphingobium japonicum</name>
    <dbReference type="NCBI Taxonomy" id="452662"/>
    <lineage>
        <taxon>Bacteria</taxon>
        <taxon>Pseudomonadati</taxon>
        <taxon>Pseudomonadota</taxon>
        <taxon>Alphaproteobacteria</taxon>
        <taxon>Sphingomonadales</taxon>
        <taxon>Sphingomonadaceae</taxon>
        <taxon>Sphingobium</taxon>
    </lineage>
</organism>
<dbReference type="HOGENOM" id="CLU_1894852_0_0_5"/>
<sequence length="134" mass="15116">MQSSGVELERMAIVSPMGRALMFQAARYLYRSCLRIKCASANPFDDRYDIHSYIAQWYRDRSASLNERELCFCLRTAKGGGRTVAQRAQILRSAIPKPLRKTKPSCPLSIAEILLLESFRYPSQKLTGCASPHG</sequence>
<dbReference type="EMBL" id="AP010803">
    <property type="protein sequence ID" value="BAI96003.1"/>
    <property type="molecule type" value="Genomic_DNA"/>
</dbReference>
<gene>
    <name evidence="1" type="ordered locus">SJA_C1-11690</name>
</gene>